<dbReference type="InterPro" id="IPR016035">
    <property type="entry name" value="Acyl_Trfase/lysoPLipase"/>
</dbReference>
<dbReference type="GO" id="GO:0031177">
    <property type="term" value="F:phosphopantetheine binding"/>
    <property type="evidence" value="ECO:0007669"/>
    <property type="project" value="InterPro"/>
</dbReference>
<dbReference type="PROSITE" id="PS52019">
    <property type="entry name" value="PKS_MFAS_DH"/>
    <property type="match status" value="1"/>
</dbReference>
<feature type="domain" description="Carrier" evidence="11">
    <location>
        <begin position="1642"/>
        <end position="1717"/>
    </location>
</feature>
<evidence type="ECO:0000256" key="1">
    <source>
        <dbReference type="ARBA" id="ARBA00001957"/>
    </source>
</evidence>
<dbReference type="InterPro" id="IPR057326">
    <property type="entry name" value="KR_dom"/>
</dbReference>
<dbReference type="Gene3D" id="3.40.50.720">
    <property type="entry name" value="NAD(P)-binding Rossmann-like Domain"/>
    <property type="match status" value="1"/>
</dbReference>
<evidence type="ECO:0000313" key="14">
    <source>
        <dbReference type="EMBL" id="GLW72095.1"/>
    </source>
</evidence>
<dbReference type="SMART" id="SM00825">
    <property type="entry name" value="PKS_KS"/>
    <property type="match status" value="1"/>
</dbReference>
<dbReference type="Gene3D" id="3.10.129.110">
    <property type="entry name" value="Polyketide synthase dehydratase"/>
    <property type="match status" value="1"/>
</dbReference>
<dbReference type="InterPro" id="IPR055123">
    <property type="entry name" value="SpnB-like_Rossmann"/>
</dbReference>
<dbReference type="Pfam" id="PF08990">
    <property type="entry name" value="Docking"/>
    <property type="match status" value="1"/>
</dbReference>
<dbReference type="InterPro" id="IPR013968">
    <property type="entry name" value="PKS_KR"/>
</dbReference>
<evidence type="ECO:0000259" key="12">
    <source>
        <dbReference type="PROSITE" id="PS52004"/>
    </source>
</evidence>
<dbReference type="InterPro" id="IPR042104">
    <property type="entry name" value="PKS_dehydratase_sf"/>
</dbReference>
<evidence type="ECO:0000256" key="8">
    <source>
        <dbReference type="ARBA" id="ARBA00023315"/>
    </source>
</evidence>
<dbReference type="SMART" id="SM01294">
    <property type="entry name" value="PKS_PP_betabranch"/>
    <property type="match status" value="1"/>
</dbReference>
<proteinExistence type="predicted"/>
<dbReference type="InterPro" id="IPR016036">
    <property type="entry name" value="Malonyl_transacylase_ACP-bd"/>
</dbReference>
<keyword evidence="5" id="KW-0808">Transferase</keyword>
<comment type="caution">
    <text evidence="14">The sequence shown here is derived from an EMBL/GenBank/DDBJ whole genome shotgun (WGS) entry which is preliminary data.</text>
</comment>
<feature type="region of interest" description="N-terminal hotdog fold" evidence="9">
    <location>
        <begin position="905"/>
        <end position="1027"/>
    </location>
</feature>
<evidence type="ECO:0000313" key="15">
    <source>
        <dbReference type="Proteomes" id="UP001165041"/>
    </source>
</evidence>
<dbReference type="SUPFAM" id="SSF101166">
    <property type="entry name" value="Docking domain A of the erythromycin polyketide synthase (DEBS)"/>
    <property type="match status" value="1"/>
</dbReference>
<dbReference type="InterPro" id="IPR020807">
    <property type="entry name" value="PKS_DH"/>
</dbReference>
<feature type="domain" description="PKS/mFAS DH" evidence="13">
    <location>
        <begin position="905"/>
        <end position="1186"/>
    </location>
</feature>
<dbReference type="PROSITE" id="PS52004">
    <property type="entry name" value="KS3_2"/>
    <property type="match status" value="1"/>
</dbReference>
<feature type="active site" description="Proton donor; for dehydratase activity" evidence="9">
    <location>
        <position position="1103"/>
    </location>
</feature>
<dbReference type="InterPro" id="IPR036299">
    <property type="entry name" value="Polyketide_synth_docking_sf"/>
</dbReference>
<comment type="pathway">
    <text evidence="2">Antibiotic biosynthesis.</text>
</comment>
<dbReference type="InterPro" id="IPR001227">
    <property type="entry name" value="Ac_transferase_dom_sf"/>
</dbReference>
<dbReference type="FunFam" id="1.10.1200.10:FF:000007">
    <property type="entry name" value="Probable polyketide synthase pks17"/>
    <property type="match status" value="1"/>
</dbReference>
<dbReference type="SUPFAM" id="SSF55048">
    <property type="entry name" value="Probable ACP-binding domain of malonyl-CoA ACP transacylase"/>
    <property type="match status" value="1"/>
</dbReference>
<evidence type="ECO:0000259" key="13">
    <source>
        <dbReference type="PROSITE" id="PS52019"/>
    </source>
</evidence>
<dbReference type="Pfam" id="PF14765">
    <property type="entry name" value="PS-DH"/>
    <property type="match status" value="1"/>
</dbReference>
<dbReference type="SMART" id="SM00826">
    <property type="entry name" value="PKS_DH"/>
    <property type="match status" value="1"/>
</dbReference>
<dbReference type="InterPro" id="IPR006162">
    <property type="entry name" value="Ppantetheine_attach_site"/>
</dbReference>
<dbReference type="InterPro" id="IPR050091">
    <property type="entry name" value="PKS_NRPS_Biosynth_Enz"/>
</dbReference>
<dbReference type="InterPro" id="IPR014031">
    <property type="entry name" value="Ketoacyl_synth_C"/>
</dbReference>
<dbReference type="InterPro" id="IPR020806">
    <property type="entry name" value="PKS_PP-bd"/>
</dbReference>
<keyword evidence="4" id="KW-0597">Phosphoprotein</keyword>
<dbReference type="SUPFAM" id="SSF51735">
    <property type="entry name" value="NAD(P)-binding Rossmann-fold domains"/>
    <property type="match status" value="2"/>
</dbReference>
<feature type="region of interest" description="Disordered" evidence="10">
    <location>
        <begin position="1767"/>
        <end position="1788"/>
    </location>
</feature>
<dbReference type="Pfam" id="PF02801">
    <property type="entry name" value="Ketoacyl-synt_C"/>
    <property type="match status" value="1"/>
</dbReference>
<dbReference type="CDD" id="cd08956">
    <property type="entry name" value="KR_3_FAS_SDR_x"/>
    <property type="match status" value="1"/>
</dbReference>
<protein>
    <submittedName>
        <fullName evidence="14">Uncharacterized protein</fullName>
    </submittedName>
</protein>
<dbReference type="Gene3D" id="3.40.366.10">
    <property type="entry name" value="Malonyl-Coenzyme A Acyl Carrier Protein, domain 2"/>
    <property type="match status" value="1"/>
</dbReference>
<dbReference type="PROSITE" id="PS00606">
    <property type="entry name" value="KS3_1"/>
    <property type="match status" value="1"/>
</dbReference>
<dbReference type="InterPro" id="IPR015357">
    <property type="entry name" value="EryA2_docking"/>
</dbReference>
<dbReference type="InterPro" id="IPR009081">
    <property type="entry name" value="PP-bd_ACP"/>
</dbReference>
<reference evidence="14" key="1">
    <citation type="submission" date="2023-02" db="EMBL/GenBank/DDBJ databases">
        <title>Kitasatospora phosalacinea NBRC 14627.</title>
        <authorList>
            <person name="Ichikawa N."/>
            <person name="Sato H."/>
            <person name="Tonouchi N."/>
        </authorList>
    </citation>
    <scope>NUCLEOTIDE SEQUENCE</scope>
    <source>
        <strain evidence="14">NBRC 14627</strain>
    </source>
</reference>
<dbReference type="PANTHER" id="PTHR43775:SF51">
    <property type="entry name" value="INACTIVE PHENOLPHTHIOCEROL SYNTHESIS POLYKETIDE SYNTHASE TYPE I PKS1-RELATED"/>
    <property type="match status" value="1"/>
</dbReference>
<dbReference type="SMART" id="SM00823">
    <property type="entry name" value="PKS_PP"/>
    <property type="match status" value="1"/>
</dbReference>
<dbReference type="FunFam" id="3.40.47.10:FF:000019">
    <property type="entry name" value="Polyketide synthase type I"/>
    <property type="match status" value="1"/>
</dbReference>
<dbReference type="GO" id="GO:0004315">
    <property type="term" value="F:3-oxoacyl-[acyl-carrier-protein] synthase activity"/>
    <property type="evidence" value="ECO:0007669"/>
    <property type="project" value="InterPro"/>
</dbReference>
<evidence type="ECO:0000256" key="7">
    <source>
        <dbReference type="ARBA" id="ARBA00023268"/>
    </source>
</evidence>
<keyword evidence="8" id="KW-0012">Acyltransferase</keyword>
<feature type="region of interest" description="C-terminal hotdog fold" evidence="9">
    <location>
        <begin position="1040"/>
        <end position="1186"/>
    </location>
</feature>
<sequence length="1801" mass="185903">MTDNAEGMVAGTPMASEEKLLSYLKRATTDLREARRQLRDHEQRATEPIAIIGMACHYPGGIATPEDLWRLVADGTDAVGAFPADRGWDQERCYDPTGERPRTSYVNQGGFLTDAGDFDAEFFGVSPREALTTDPQQRLLLEAAWEALERAGIRPGALRGSATGVYAGVMYHDYPNSNCIGSLISGRISYTLGLEGPAVSVDTACSSSLVGLHLAAQALRRGECTLALAGGVAVMATPGTFVDFSEQRGLAPDGRCKPFADAADGTGWAEGAGVLVLERLSDARRNGRRVLAVLRGSAVNQDGASSGFSAPNGPAQQRVIRAALADAGLSAADVDAVEAHGTGTTLGDPIEAQALLATYGRERPGDGRPLWLGSIKSNIGHAQAAAGVAGVIKMVMALQHGVLPRTLHVDAPSTHVDWSGGGVQLLTEEVPWPAGERVRRAAVSAFGFSGTNAHVILEQYEEPAAEPVEQPGGVVAWPVSARSAQALRAQAQRLLEAVEGCEPAAVGRALATARTHFEHRAVAVGAERGELLAGLRAIAEGEEPGQVSTPGRTAFLFTGQGSQRLGMGQELYRAYPVFATALDEVCALLDKGLERPLKDVMWSDAQALNLTGYAQCALFALEVALYRLYASWGVRPDAVAGHSIGEYAAAHAAGVWSLEDACTLVGARARLMQALPTGGAMTAIAAAEDEVRAALVPGVDIAAVNGPRAVVVSGEAEAVAKVAAGFERTKALTVSHAFHSALMEPMLDEFHTIAAQLTYHQPTLTVVSTLTGKVAEELTSPDYWVRQVRESVRFADAITTLTALNTTRFLELGPDAVLTAAAAHSTEDHLLVATLRRDRPETHTAVTALATLHTHGAPVDWHAFYPGTGPHPDLPTYPFQRQRYWIEVPSTDGDPSALGLEAVDHPLLGAATVPADSAGVVLSGLLSTAAQPWLGDHVVLDTVLFPGTGFVELALRAGAETGCPVVRDLTLEAPLAVPEQGAAVQVSVQEPDGDGCRPFAVHARARGGAGAWVRHAAGVLAPEGAEGPGPDLVRWPPAGAVPIAWEGGYERLAEEGYRYGPVFRGLRAAWRDGEDLYAEVSLPETEAARADAARYGLHPALLDAALHVQLLADLPADGGGAGAAAPMVPFAWNGVTLAAAGAAALRVRISPDGPDTVVVTVADASGLPVAAVRGLVARPLTLQQVSGGAGELLHRLHWEAAPLGGASEAAARVLRVPAPAGEGELPTVVRTVLDGVLAEVRSHLADPAGGVLAVVTEGALPVSAGESGDPGTAPVWGLLRAAAAENPGRFVLVDAEPGAGEGELAQALRSGEPESAVRSGALLVPRLRRAPAPAADPLGGWDRDGTVLVTGGTGGLGALLARHLVVEHGVRRLLLTSRRGPAAEGARELCAELAALGAHAQAVACDVADRGAVAALLADVPAAHPLTAVVHAAGVVDNGLVETLTPERLDAVLRPKADGAWHLHELTKDLDLAAFVLFSSAAGLVLGAGQANYAAANAFLDALAAHRRAAGLPGLSLAWGAWAADGGGLAAELDEADLRRLHRLGLPPITAAEGLALFDAALGVASGSASGPALGAASGADGALLVPLRVDAAALRARTDALPAVLRLPAAAAKRSGGSGGGPAAGTLPRVLAGLPAGEREEYLLGVVTGRVAAVLGHGSESAVRPDRALSELGFDSLTAVELRNQLGALAGRSLPATLVFDHPTPAALARHLRELIDPAAADPAAHVHAELDRLEALLTAADPAAPGRPAVAARLEALLRRWQAQGATTGLPADGEPEQDLEQASDDELFLVLDQEWGTQ</sequence>
<dbReference type="FunFam" id="3.40.366.10:FF:000002">
    <property type="entry name" value="Probable polyketide synthase 2"/>
    <property type="match status" value="1"/>
</dbReference>
<dbReference type="Pfam" id="PF00109">
    <property type="entry name" value="ketoacyl-synt"/>
    <property type="match status" value="1"/>
</dbReference>
<dbReference type="Pfam" id="PF21089">
    <property type="entry name" value="PKS_DH_N"/>
    <property type="match status" value="1"/>
</dbReference>
<dbReference type="InterPro" id="IPR032821">
    <property type="entry name" value="PKS_assoc"/>
</dbReference>
<gene>
    <name evidence="14" type="ORF">Kpho02_43940</name>
</gene>
<dbReference type="InterPro" id="IPR016039">
    <property type="entry name" value="Thiolase-like"/>
</dbReference>
<dbReference type="InterPro" id="IPR018201">
    <property type="entry name" value="Ketoacyl_synth_AS"/>
</dbReference>
<dbReference type="Gene3D" id="1.10.1200.10">
    <property type="entry name" value="ACP-like"/>
    <property type="match status" value="1"/>
</dbReference>
<dbReference type="Proteomes" id="UP001165041">
    <property type="component" value="Unassembled WGS sequence"/>
</dbReference>
<evidence type="ECO:0000256" key="4">
    <source>
        <dbReference type="ARBA" id="ARBA00022553"/>
    </source>
</evidence>
<keyword evidence="7" id="KW-0511">Multifunctional enzyme</keyword>
<dbReference type="InterPro" id="IPR020841">
    <property type="entry name" value="PKS_Beta-ketoAc_synthase_dom"/>
</dbReference>
<dbReference type="InterPro" id="IPR036736">
    <property type="entry name" value="ACP-like_sf"/>
</dbReference>
<dbReference type="PROSITE" id="PS50075">
    <property type="entry name" value="CARRIER"/>
    <property type="match status" value="1"/>
</dbReference>
<dbReference type="InterPro" id="IPR049551">
    <property type="entry name" value="PKS_DH_C"/>
</dbReference>
<comment type="cofactor">
    <cofactor evidence="1">
        <name>pantetheine 4'-phosphate</name>
        <dbReference type="ChEBI" id="CHEBI:47942"/>
    </cofactor>
</comment>
<dbReference type="EMBL" id="BSSA01000015">
    <property type="protein sequence ID" value="GLW72095.1"/>
    <property type="molecule type" value="Genomic_DNA"/>
</dbReference>
<dbReference type="InterPro" id="IPR014043">
    <property type="entry name" value="Acyl_transferase_dom"/>
</dbReference>
<evidence type="ECO:0000256" key="2">
    <source>
        <dbReference type="ARBA" id="ARBA00004792"/>
    </source>
</evidence>
<dbReference type="Pfam" id="PF22953">
    <property type="entry name" value="SpnB_Rossmann"/>
    <property type="match status" value="1"/>
</dbReference>
<dbReference type="Pfam" id="PF09277">
    <property type="entry name" value="Erythro-docking"/>
    <property type="match status" value="1"/>
</dbReference>
<accession>A0A9W6V4I0</accession>
<dbReference type="SUPFAM" id="SSF47336">
    <property type="entry name" value="ACP-like"/>
    <property type="match status" value="1"/>
</dbReference>
<dbReference type="InterPro" id="IPR036291">
    <property type="entry name" value="NAD(P)-bd_dom_sf"/>
</dbReference>
<dbReference type="Pfam" id="PF08659">
    <property type="entry name" value="KR"/>
    <property type="match status" value="1"/>
</dbReference>
<dbReference type="SUPFAM" id="SSF101173">
    <property type="entry name" value="Docking domain B of the erythromycin polyketide synthase (DEBS)"/>
    <property type="match status" value="1"/>
</dbReference>
<dbReference type="InterPro" id="IPR049900">
    <property type="entry name" value="PKS_mFAS_DH"/>
</dbReference>
<name>A0A9W6V4I0_9ACTN</name>
<dbReference type="PROSITE" id="PS00012">
    <property type="entry name" value="PHOSPHOPANTETHEINE"/>
    <property type="match status" value="1"/>
</dbReference>
<dbReference type="Gene3D" id="3.40.47.10">
    <property type="match status" value="1"/>
</dbReference>
<dbReference type="CDD" id="cd00833">
    <property type="entry name" value="PKS"/>
    <property type="match status" value="1"/>
</dbReference>
<evidence type="ECO:0000259" key="11">
    <source>
        <dbReference type="PROSITE" id="PS50075"/>
    </source>
</evidence>
<feature type="compositionally biased region" description="Acidic residues" evidence="10">
    <location>
        <begin position="1776"/>
        <end position="1788"/>
    </location>
</feature>
<dbReference type="SUPFAM" id="SSF52151">
    <property type="entry name" value="FabD/lysophospholipase-like"/>
    <property type="match status" value="1"/>
</dbReference>
<organism evidence="14 15">
    <name type="scientific">Kitasatospora phosalacinea</name>
    <dbReference type="NCBI Taxonomy" id="2065"/>
    <lineage>
        <taxon>Bacteria</taxon>
        <taxon>Bacillati</taxon>
        <taxon>Actinomycetota</taxon>
        <taxon>Actinomycetes</taxon>
        <taxon>Kitasatosporales</taxon>
        <taxon>Streptomycetaceae</taxon>
        <taxon>Kitasatospora</taxon>
    </lineage>
</organism>
<keyword evidence="6" id="KW-0045">Antibiotic biosynthesis</keyword>
<dbReference type="InterPro" id="IPR036347">
    <property type="entry name" value="DEBS_docking_sf"/>
</dbReference>
<dbReference type="GO" id="GO:0006633">
    <property type="term" value="P:fatty acid biosynthetic process"/>
    <property type="evidence" value="ECO:0007669"/>
    <property type="project" value="InterPro"/>
</dbReference>
<feature type="domain" description="Ketosynthase family 3 (KS3)" evidence="12">
    <location>
        <begin position="46"/>
        <end position="459"/>
    </location>
</feature>
<keyword evidence="3" id="KW-0596">Phosphopantetheine</keyword>
<dbReference type="SUPFAM" id="SSF53901">
    <property type="entry name" value="Thiolase-like"/>
    <property type="match status" value="1"/>
</dbReference>
<dbReference type="Pfam" id="PF00698">
    <property type="entry name" value="Acyl_transf_1"/>
    <property type="match status" value="1"/>
</dbReference>
<dbReference type="InterPro" id="IPR015083">
    <property type="entry name" value="NorB/c/GfsB-D-like_docking"/>
</dbReference>
<dbReference type="SMART" id="SM00822">
    <property type="entry name" value="PKS_KR"/>
    <property type="match status" value="1"/>
</dbReference>
<evidence type="ECO:0000256" key="3">
    <source>
        <dbReference type="ARBA" id="ARBA00022450"/>
    </source>
</evidence>
<feature type="active site" description="Proton acceptor; for dehydratase activity" evidence="9">
    <location>
        <position position="937"/>
    </location>
</feature>
<dbReference type="InterPro" id="IPR014030">
    <property type="entry name" value="Ketoacyl_synth_N"/>
</dbReference>
<evidence type="ECO:0000256" key="10">
    <source>
        <dbReference type="SAM" id="MobiDB-lite"/>
    </source>
</evidence>
<evidence type="ECO:0000256" key="6">
    <source>
        <dbReference type="ARBA" id="ARBA00023194"/>
    </source>
</evidence>
<dbReference type="PANTHER" id="PTHR43775">
    <property type="entry name" value="FATTY ACID SYNTHASE"/>
    <property type="match status" value="1"/>
</dbReference>
<evidence type="ECO:0000256" key="9">
    <source>
        <dbReference type="PROSITE-ProRule" id="PRU01363"/>
    </source>
</evidence>
<dbReference type="Gene3D" id="3.30.70.3290">
    <property type="match status" value="1"/>
</dbReference>
<dbReference type="InterPro" id="IPR049552">
    <property type="entry name" value="PKS_DH_N"/>
</dbReference>
<dbReference type="GO" id="GO:0033068">
    <property type="term" value="P:macrolide biosynthetic process"/>
    <property type="evidence" value="ECO:0007669"/>
    <property type="project" value="UniProtKB-ARBA"/>
</dbReference>
<dbReference type="Pfam" id="PF16197">
    <property type="entry name" value="KAsynt_C_assoc"/>
    <property type="match status" value="1"/>
</dbReference>
<dbReference type="Pfam" id="PF00550">
    <property type="entry name" value="PP-binding"/>
    <property type="match status" value="1"/>
</dbReference>
<dbReference type="GO" id="GO:0004312">
    <property type="term" value="F:fatty acid synthase activity"/>
    <property type="evidence" value="ECO:0007669"/>
    <property type="project" value="TreeGrafter"/>
</dbReference>
<dbReference type="SMART" id="SM00827">
    <property type="entry name" value="PKS_AT"/>
    <property type="match status" value="1"/>
</dbReference>
<evidence type="ECO:0000256" key="5">
    <source>
        <dbReference type="ARBA" id="ARBA00022679"/>
    </source>
</evidence>